<reference evidence="1" key="1">
    <citation type="submission" date="2020-11" db="EMBL/GenBank/DDBJ databases">
        <authorList>
            <consortium name="DOE Joint Genome Institute"/>
            <person name="Ahrendt S."/>
            <person name="Riley R."/>
            <person name="Andreopoulos W."/>
            <person name="Labutti K."/>
            <person name="Pangilinan J."/>
            <person name="Ruiz-Duenas F.J."/>
            <person name="Barrasa J.M."/>
            <person name="Sanchez-Garcia M."/>
            <person name="Camarero S."/>
            <person name="Miyauchi S."/>
            <person name="Serrano A."/>
            <person name="Linde D."/>
            <person name="Babiker R."/>
            <person name="Drula E."/>
            <person name="Ayuso-Fernandez I."/>
            <person name="Pacheco R."/>
            <person name="Padilla G."/>
            <person name="Ferreira P."/>
            <person name="Barriuso J."/>
            <person name="Kellner H."/>
            <person name="Castanera R."/>
            <person name="Alfaro M."/>
            <person name="Ramirez L."/>
            <person name="Pisabarro A.G."/>
            <person name="Kuo A."/>
            <person name="Tritt A."/>
            <person name="Lipzen A."/>
            <person name="He G."/>
            <person name="Yan M."/>
            <person name="Ng V."/>
            <person name="Cullen D."/>
            <person name="Martin F."/>
            <person name="Rosso M.-N."/>
            <person name="Henrissat B."/>
            <person name="Hibbett D."/>
            <person name="Martinez A.T."/>
            <person name="Grigoriev I.V."/>
        </authorList>
    </citation>
    <scope>NUCLEOTIDE SEQUENCE</scope>
    <source>
        <strain evidence="1">ATCC 90797</strain>
    </source>
</reference>
<accession>A0A9P6D2P2</accession>
<dbReference type="EMBL" id="MU154647">
    <property type="protein sequence ID" value="KAF9490221.1"/>
    <property type="molecule type" value="Genomic_DNA"/>
</dbReference>
<comment type="caution">
    <text evidence="1">The sequence shown here is derived from an EMBL/GenBank/DDBJ whole genome shotgun (WGS) entry which is preliminary data.</text>
</comment>
<protein>
    <submittedName>
        <fullName evidence="1">Uncharacterized protein</fullName>
    </submittedName>
</protein>
<dbReference type="Proteomes" id="UP000807025">
    <property type="component" value="Unassembled WGS sequence"/>
</dbReference>
<dbReference type="AlphaFoldDB" id="A0A9P6D2P2"/>
<keyword evidence="2" id="KW-1185">Reference proteome</keyword>
<proteinExistence type="predicted"/>
<organism evidence="1 2">
    <name type="scientific">Pleurotus eryngii</name>
    <name type="common">Boletus of the steppes</name>
    <dbReference type="NCBI Taxonomy" id="5323"/>
    <lineage>
        <taxon>Eukaryota</taxon>
        <taxon>Fungi</taxon>
        <taxon>Dikarya</taxon>
        <taxon>Basidiomycota</taxon>
        <taxon>Agaricomycotina</taxon>
        <taxon>Agaricomycetes</taxon>
        <taxon>Agaricomycetidae</taxon>
        <taxon>Agaricales</taxon>
        <taxon>Pleurotineae</taxon>
        <taxon>Pleurotaceae</taxon>
        <taxon>Pleurotus</taxon>
    </lineage>
</organism>
<name>A0A9P6D2P2_PLEER</name>
<evidence type="ECO:0000313" key="1">
    <source>
        <dbReference type="EMBL" id="KAF9490221.1"/>
    </source>
</evidence>
<gene>
    <name evidence="1" type="ORF">BDN71DRAFT_1454764</name>
</gene>
<sequence>MSPDPAMPILVDCMTARRTRASARALRTLLDDDGHDTPLAKIGPMLRAWLSALYWRINNRKDVETTIL</sequence>
<evidence type="ECO:0000313" key="2">
    <source>
        <dbReference type="Proteomes" id="UP000807025"/>
    </source>
</evidence>